<dbReference type="InterPro" id="IPR008570">
    <property type="entry name" value="ESCRT-II_cplx_Vps25-sub"/>
</dbReference>
<evidence type="ECO:0000256" key="2">
    <source>
        <dbReference type="ARBA" id="ARBA00022448"/>
    </source>
</evidence>
<evidence type="ECO:0000256" key="3">
    <source>
        <dbReference type="ARBA" id="ARBA00022927"/>
    </source>
</evidence>
<keyword evidence="6" id="KW-1185">Reference proteome</keyword>
<dbReference type="GO" id="GO:0042803">
    <property type="term" value="F:protein homodimerization activity"/>
    <property type="evidence" value="ECO:0007669"/>
    <property type="project" value="TreeGrafter"/>
</dbReference>
<dbReference type="Pfam" id="PF05871">
    <property type="entry name" value="ESCRT-II"/>
    <property type="match status" value="1"/>
</dbReference>
<comment type="caution">
    <text evidence="5">The sequence shown here is derived from an EMBL/GenBank/DDBJ whole genome shotgun (WGS) entry which is preliminary data.</text>
</comment>
<feature type="compositionally biased region" description="Basic and acidic residues" evidence="4">
    <location>
        <begin position="107"/>
        <end position="118"/>
    </location>
</feature>
<dbReference type="PANTHER" id="PTHR13149:SF0">
    <property type="entry name" value="VACUOLAR PROTEIN-SORTING-ASSOCIATED PROTEIN 25"/>
    <property type="match status" value="1"/>
</dbReference>
<dbReference type="EMBL" id="BTFZ01000004">
    <property type="protein sequence ID" value="GMM35019.1"/>
    <property type="molecule type" value="Genomic_DNA"/>
</dbReference>
<dbReference type="InterPro" id="IPR014041">
    <property type="entry name" value="ESCRT-II_cplx_Vps25-sub_N"/>
</dbReference>
<dbReference type="PANTHER" id="PTHR13149">
    <property type="entry name" value="VACUOLAR PROTEIN SORTING-ASSOCIATED PROTEIN VPS25"/>
    <property type="match status" value="1"/>
</dbReference>
<dbReference type="Proteomes" id="UP001360560">
    <property type="component" value="Unassembled WGS sequence"/>
</dbReference>
<dbReference type="GeneID" id="90072998"/>
<dbReference type="Gene3D" id="1.10.10.570">
    <property type="entry name" value="Winged helix' DNA-binding domain. Chain C. Domain 1"/>
    <property type="match status" value="1"/>
</dbReference>
<evidence type="ECO:0000313" key="5">
    <source>
        <dbReference type="EMBL" id="GMM35019.1"/>
    </source>
</evidence>
<feature type="region of interest" description="Disordered" evidence="4">
    <location>
        <begin position="77"/>
        <end position="118"/>
    </location>
</feature>
<dbReference type="RefSeq" id="XP_064852019.1">
    <property type="nucleotide sequence ID" value="XM_064995947.1"/>
</dbReference>
<gene>
    <name evidence="5" type="ORF">DASC09_023440</name>
</gene>
<dbReference type="GO" id="GO:0000814">
    <property type="term" value="C:ESCRT II complex"/>
    <property type="evidence" value="ECO:0007669"/>
    <property type="project" value="InterPro"/>
</dbReference>
<dbReference type="InterPro" id="IPR036390">
    <property type="entry name" value="WH_DNA-bd_sf"/>
</dbReference>
<evidence type="ECO:0000313" key="6">
    <source>
        <dbReference type="Proteomes" id="UP001360560"/>
    </source>
</evidence>
<accession>A0AAV5QJW3</accession>
<dbReference type="GO" id="GO:0005198">
    <property type="term" value="F:structural molecule activity"/>
    <property type="evidence" value="ECO:0007669"/>
    <property type="project" value="TreeGrafter"/>
</dbReference>
<sequence>MESGKSVSEGNSKGFVFPSIYYFPPFFTKQPNQRAFESQIRNWGQLIVEYCKYHKIWAINKNGSIVSKGIIGSNEVVSDDRPSAGDNISNNNNEDNNTNNGDDDDGEGHHSPDDGNVSERLELFNNTKINRHLKIEFIEEIFKYMVTNNMSGWHNQDILNNYQRKSDSRDSIIVYWKTPDDWAAMILEFIESTGNSGSIMTLYELTLGEMVRGQEFYGLHPFLLHQSLQVLVNQNRAQLMKDENGVVAGMKII</sequence>
<dbReference type="Gene3D" id="1.10.10.10">
    <property type="entry name" value="Winged helix-like DNA-binding domain superfamily/Winged helix DNA-binding domain"/>
    <property type="match status" value="1"/>
</dbReference>
<dbReference type="GO" id="GO:0043328">
    <property type="term" value="P:protein transport to vacuole involved in ubiquitin-dependent protein catabolic process via the multivesicular body sorting pathway"/>
    <property type="evidence" value="ECO:0007669"/>
    <property type="project" value="TreeGrafter"/>
</dbReference>
<name>A0AAV5QJW3_9ASCO</name>
<comment type="similarity">
    <text evidence="1">Belongs to the VPS25 family.</text>
</comment>
<reference evidence="5 6" key="1">
    <citation type="journal article" date="2023" name="Elife">
        <title>Identification of key yeast species and microbe-microbe interactions impacting larval growth of Drosophila in the wild.</title>
        <authorList>
            <person name="Mure A."/>
            <person name="Sugiura Y."/>
            <person name="Maeda R."/>
            <person name="Honda K."/>
            <person name="Sakurai N."/>
            <person name="Takahashi Y."/>
            <person name="Watada M."/>
            <person name="Katoh T."/>
            <person name="Gotoh A."/>
            <person name="Gotoh Y."/>
            <person name="Taniguchi I."/>
            <person name="Nakamura K."/>
            <person name="Hayashi T."/>
            <person name="Katayama T."/>
            <person name="Uemura T."/>
            <person name="Hattori Y."/>
        </authorList>
    </citation>
    <scope>NUCLEOTIDE SEQUENCE [LARGE SCALE GENOMIC DNA]</scope>
    <source>
        <strain evidence="5 6">SC-9</strain>
    </source>
</reference>
<keyword evidence="3" id="KW-0653">Protein transport</keyword>
<keyword evidence="2" id="KW-0813">Transport</keyword>
<feature type="compositionally biased region" description="Low complexity" evidence="4">
    <location>
        <begin position="85"/>
        <end position="100"/>
    </location>
</feature>
<evidence type="ECO:0000256" key="1">
    <source>
        <dbReference type="ARBA" id="ARBA00009674"/>
    </source>
</evidence>
<evidence type="ECO:0000256" key="4">
    <source>
        <dbReference type="SAM" id="MobiDB-lite"/>
    </source>
</evidence>
<dbReference type="AlphaFoldDB" id="A0AAV5QJW3"/>
<proteinExistence type="inferred from homology"/>
<dbReference type="SUPFAM" id="SSF46785">
    <property type="entry name" value="Winged helix' DNA-binding domain"/>
    <property type="match status" value="3"/>
</dbReference>
<organism evidence="5 6">
    <name type="scientific">Saccharomycopsis crataegensis</name>
    <dbReference type="NCBI Taxonomy" id="43959"/>
    <lineage>
        <taxon>Eukaryota</taxon>
        <taxon>Fungi</taxon>
        <taxon>Dikarya</taxon>
        <taxon>Ascomycota</taxon>
        <taxon>Saccharomycotina</taxon>
        <taxon>Saccharomycetes</taxon>
        <taxon>Saccharomycopsidaceae</taxon>
        <taxon>Saccharomycopsis</taxon>
    </lineage>
</organism>
<dbReference type="InterPro" id="IPR036388">
    <property type="entry name" value="WH-like_DNA-bd_sf"/>
</dbReference>
<protein>
    <submittedName>
        <fullName evidence="5">ESCRT-II subunit protein</fullName>
    </submittedName>
</protein>